<name>R7YID8_CONA1</name>
<comment type="pathway">
    <text evidence="2">Cofactor biosynthesis; tetrahydrofolate biosynthesis; 4-aminobenzoate from chorismate: step 1/2.</text>
</comment>
<dbReference type="InterPro" id="IPR029062">
    <property type="entry name" value="Class_I_gatase-like"/>
</dbReference>
<sequence>MDDEPRRLRLLFLDAYDSFANNIIALFEHTFATTVTRIYIDDQRYWDSAALCARKDFFSLLNSFDAVIAGPGPGTPLNARDVGLIGELWSLSPESRLPVLGICLGFQSLALAFGATIERLNKPRHGIITEVDHRRTHLFRDLEDKFLATQYHSLHVNIQNVVQTKREVDHVTEPWFPSQACPSLLPLAWDYDLDIHNGAVLMGVMHTNTSIPFCGIQYHPESICTDSEGAKIVGNWLRHVRAWNAKHRVGETNPMHLRETPQAAENGAHTSPLRQHSPLRVKKTSPSHRRSASWAAVKVLAEQLPTANGDYIRRLSQTLNIVDNPTASGRSKLLSLMSAHLNTSDEPNQPRVVQWDSVPQAWLRVGSICELLGIPVSEAVVLESGNHCEKASDDENDDESDYDNGLRTDRFSIIGLFIPERTLRIHYHVHNQLLELRLGNDTVIFSMQTADVWSDLKAIVEHFRAINGPTELPFWGGLMGFVSYEASLETIGVVPSTQQEASSRADICFALIMRSIVVDHRKEMIYYQTIERNDWDWLHLARTRLQEPYQDFTRPNVPIFLETSWRPVISQTLRDEMRVPDIDSWIGKNTHVARDQIFVHVKRHFLGQVRATGIRNSTYSRKVQECQEAIRAGNSYELCLTDQSCMRLPISPPEAGLSWVLYRDLVVKNPAPFNAYLRFGQDGHGVHTISSSPERFLSVTRNGKCQYRPIKGTVKKQQGVTRKDAEYILSSSKERAENLMIVDLIRHDLHGVVGAGNVEVTKLMSVEEFETVYQLVSVIEGDLKKAKEPKTAIDLLAASLPPGSMTGAPKKRSCQILQDIETETGRRGVYSGVIGYLDVGGGADFSVAIRTAYKYDDEVTTRRKPDGSLKAYDEWRIGAGGAVTSQSTAEGEYEEMLAKRDAVARVFMQCII</sequence>
<dbReference type="Proteomes" id="UP000016924">
    <property type="component" value="Unassembled WGS sequence"/>
</dbReference>
<dbReference type="GO" id="GO:0046654">
    <property type="term" value="P:tetrahydrofolate biosynthetic process"/>
    <property type="evidence" value="ECO:0007669"/>
    <property type="project" value="UniProtKB-UniPathway"/>
</dbReference>
<dbReference type="Gene3D" id="3.40.50.880">
    <property type="match status" value="1"/>
</dbReference>
<dbReference type="UniPathway" id="UPA00077">
    <property type="reaction ID" value="UER00149"/>
</dbReference>
<dbReference type="CDD" id="cd01743">
    <property type="entry name" value="GATase1_Anthranilate_Synthase"/>
    <property type="match status" value="1"/>
</dbReference>
<dbReference type="EMBL" id="JH767556">
    <property type="protein sequence ID" value="EON61564.1"/>
    <property type="molecule type" value="Genomic_DNA"/>
</dbReference>
<dbReference type="GeneID" id="19898090"/>
<dbReference type="InterPro" id="IPR017926">
    <property type="entry name" value="GATASE"/>
</dbReference>
<evidence type="ECO:0000256" key="9">
    <source>
        <dbReference type="ARBA" id="ARBA00031904"/>
    </source>
</evidence>
<dbReference type="OMA" id="QYHSLHA"/>
<organism evidence="14 15">
    <name type="scientific">Coniosporium apollinis (strain CBS 100218)</name>
    <name type="common">Rock-inhabiting black yeast</name>
    <dbReference type="NCBI Taxonomy" id="1168221"/>
    <lineage>
        <taxon>Eukaryota</taxon>
        <taxon>Fungi</taxon>
        <taxon>Dikarya</taxon>
        <taxon>Ascomycota</taxon>
        <taxon>Pezizomycotina</taxon>
        <taxon>Dothideomycetes</taxon>
        <taxon>Dothideomycetes incertae sedis</taxon>
        <taxon>Coniosporium</taxon>
    </lineage>
</organism>
<dbReference type="GO" id="GO:0046656">
    <property type="term" value="P:folic acid biosynthetic process"/>
    <property type="evidence" value="ECO:0007669"/>
    <property type="project" value="UniProtKB-KW"/>
</dbReference>
<dbReference type="AlphaFoldDB" id="R7YID8"/>
<dbReference type="GO" id="GO:0046820">
    <property type="term" value="F:4-amino-4-deoxychorismate synthase activity"/>
    <property type="evidence" value="ECO:0007669"/>
    <property type="project" value="UniProtKB-EC"/>
</dbReference>
<dbReference type="Gene3D" id="3.60.120.10">
    <property type="entry name" value="Anthranilate synthase"/>
    <property type="match status" value="1"/>
</dbReference>
<comment type="catalytic activity">
    <reaction evidence="1">
        <text>chorismate + L-glutamine = 4-amino-4-deoxychorismate + L-glutamate</text>
        <dbReference type="Rhea" id="RHEA:11672"/>
        <dbReference type="ChEBI" id="CHEBI:29748"/>
        <dbReference type="ChEBI" id="CHEBI:29985"/>
        <dbReference type="ChEBI" id="CHEBI:58359"/>
        <dbReference type="ChEBI" id="CHEBI:58406"/>
        <dbReference type="EC" id="2.6.1.85"/>
    </reaction>
</comment>
<feature type="region of interest" description="Disordered" evidence="10">
    <location>
        <begin position="265"/>
        <end position="287"/>
    </location>
</feature>
<proteinExistence type="inferred from homology"/>
<dbReference type="SUPFAM" id="SSF56322">
    <property type="entry name" value="ADC synthase"/>
    <property type="match status" value="1"/>
</dbReference>
<dbReference type="RefSeq" id="XP_007776881.1">
    <property type="nucleotide sequence ID" value="XM_007778691.1"/>
</dbReference>
<dbReference type="PRINTS" id="PR00095">
    <property type="entry name" value="ANTSNTHASEI"/>
</dbReference>
<reference evidence="15" key="1">
    <citation type="submission" date="2012-06" db="EMBL/GenBank/DDBJ databases">
        <title>The genome sequence of Coniosporium apollinis CBS 100218.</title>
        <authorList>
            <consortium name="The Broad Institute Genome Sequencing Platform"/>
            <person name="Cuomo C."/>
            <person name="Gorbushina A."/>
            <person name="Noack S."/>
            <person name="Walker B."/>
            <person name="Young S.K."/>
            <person name="Zeng Q."/>
            <person name="Gargeya S."/>
            <person name="Fitzgerald M."/>
            <person name="Haas B."/>
            <person name="Abouelleil A."/>
            <person name="Alvarado L."/>
            <person name="Arachchi H.M."/>
            <person name="Berlin A.M."/>
            <person name="Chapman S.B."/>
            <person name="Goldberg J."/>
            <person name="Griggs A."/>
            <person name="Gujja S."/>
            <person name="Hansen M."/>
            <person name="Howarth C."/>
            <person name="Imamovic A."/>
            <person name="Larimer J."/>
            <person name="McCowan C."/>
            <person name="Montmayeur A."/>
            <person name="Murphy C."/>
            <person name="Neiman D."/>
            <person name="Pearson M."/>
            <person name="Priest M."/>
            <person name="Roberts A."/>
            <person name="Saif S."/>
            <person name="Shea T."/>
            <person name="Sisk P."/>
            <person name="Sykes S."/>
            <person name="Wortman J."/>
            <person name="Nusbaum C."/>
            <person name="Birren B."/>
        </authorList>
    </citation>
    <scope>NUCLEOTIDE SEQUENCE [LARGE SCALE GENOMIC DNA]</scope>
    <source>
        <strain evidence="15">CBS 100218</strain>
    </source>
</reference>
<dbReference type="PANTHER" id="PTHR11236:SF18">
    <property type="entry name" value="AMINODEOXYCHORISMATE SYNTHASE"/>
    <property type="match status" value="1"/>
</dbReference>
<dbReference type="STRING" id="1168221.R7YID8"/>
<feature type="domain" description="Glutamine amidotransferase" evidence="11">
    <location>
        <begin position="12"/>
        <end position="228"/>
    </location>
</feature>
<evidence type="ECO:0000259" key="11">
    <source>
        <dbReference type="Pfam" id="PF00117"/>
    </source>
</evidence>
<dbReference type="GO" id="GO:0000162">
    <property type="term" value="P:L-tryptophan biosynthetic process"/>
    <property type="evidence" value="ECO:0007669"/>
    <property type="project" value="TreeGrafter"/>
</dbReference>
<dbReference type="InterPro" id="IPR006805">
    <property type="entry name" value="Anth_synth_I_N"/>
</dbReference>
<comment type="similarity">
    <text evidence="3">In the C-terminal section; belongs to the anthranilate synthase component I family.</text>
</comment>
<evidence type="ECO:0000256" key="8">
    <source>
        <dbReference type="ARBA" id="ARBA00031329"/>
    </source>
</evidence>
<evidence type="ECO:0000313" key="14">
    <source>
        <dbReference type="EMBL" id="EON61564.1"/>
    </source>
</evidence>
<dbReference type="PRINTS" id="PR00099">
    <property type="entry name" value="CPSGATASE"/>
</dbReference>
<dbReference type="GO" id="GO:0008153">
    <property type="term" value="P:4-aminobenzoate biosynthetic process"/>
    <property type="evidence" value="ECO:0007669"/>
    <property type="project" value="TreeGrafter"/>
</dbReference>
<gene>
    <name evidence="14" type="ORF">W97_00779</name>
</gene>
<keyword evidence="5" id="KW-0808">Transferase</keyword>
<keyword evidence="6" id="KW-0289">Folate biosynthesis</keyword>
<dbReference type="GO" id="GO:0005737">
    <property type="term" value="C:cytoplasm"/>
    <property type="evidence" value="ECO:0007669"/>
    <property type="project" value="TreeGrafter"/>
</dbReference>
<feature type="compositionally biased region" description="Basic residues" evidence="10">
    <location>
        <begin position="277"/>
        <end position="287"/>
    </location>
</feature>
<dbReference type="PROSITE" id="PS51273">
    <property type="entry name" value="GATASE_TYPE_1"/>
    <property type="match status" value="1"/>
</dbReference>
<feature type="domain" description="Anthranilate synthase component I N-terminal" evidence="13">
    <location>
        <begin position="409"/>
        <end position="526"/>
    </location>
</feature>
<dbReference type="eggNOG" id="KOG1224">
    <property type="taxonomic scope" value="Eukaryota"/>
</dbReference>
<feature type="domain" description="Chorismate-utilising enzyme C-terminal" evidence="12">
    <location>
        <begin position="617"/>
        <end position="899"/>
    </location>
</feature>
<accession>R7YID8</accession>
<dbReference type="InterPro" id="IPR015890">
    <property type="entry name" value="Chorismate_C"/>
</dbReference>
<dbReference type="InterPro" id="IPR006221">
    <property type="entry name" value="TrpG/PapA_dom"/>
</dbReference>
<evidence type="ECO:0000256" key="2">
    <source>
        <dbReference type="ARBA" id="ARBA00005009"/>
    </source>
</evidence>
<dbReference type="EC" id="2.6.1.85" evidence="4"/>
<evidence type="ECO:0000256" key="5">
    <source>
        <dbReference type="ARBA" id="ARBA00022679"/>
    </source>
</evidence>
<dbReference type="InterPro" id="IPR005801">
    <property type="entry name" value="ADC_synthase"/>
</dbReference>
<dbReference type="OrthoDB" id="64220at2759"/>
<evidence type="ECO:0000259" key="12">
    <source>
        <dbReference type="Pfam" id="PF00425"/>
    </source>
</evidence>
<dbReference type="InterPro" id="IPR019999">
    <property type="entry name" value="Anth_synth_I-like"/>
</dbReference>
<evidence type="ECO:0000256" key="6">
    <source>
        <dbReference type="ARBA" id="ARBA00022909"/>
    </source>
</evidence>
<evidence type="ECO:0000256" key="4">
    <source>
        <dbReference type="ARBA" id="ARBA00013139"/>
    </source>
</evidence>
<dbReference type="HOGENOM" id="CLU_006493_0_0_1"/>
<dbReference type="SUPFAM" id="SSF52317">
    <property type="entry name" value="Class I glutamine amidotransferase-like"/>
    <property type="match status" value="1"/>
</dbReference>
<dbReference type="Pfam" id="PF04715">
    <property type="entry name" value="Anth_synt_I_N"/>
    <property type="match status" value="1"/>
</dbReference>
<dbReference type="Pfam" id="PF00425">
    <property type="entry name" value="Chorismate_bind"/>
    <property type="match status" value="1"/>
</dbReference>
<keyword evidence="7" id="KW-0315">Glutamine amidotransferase</keyword>
<evidence type="ECO:0000256" key="1">
    <source>
        <dbReference type="ARBA" id="ARBA00001000"/>
    </source>
</evidence>
<evidence type="ECO:0000259" key="13">
    <source>
        <dbReference type="Pfam" id="PF04715"/>
    </source>
</evidence>
<protein>
    <recommendedName>
        <fullName evidence="4">aminodeoxychorismate synthase</fullName>
        <ecNumber evidence="4">2.6.1.85</ecNumber>
    </recommendedName>
    <alternativeName>
        <fullName evidence="8">Para-aminobenzoate synthase</fullName>
    </alternativeName>
    <alternativeName>
        <fullName evidence="9">p-aminobenzoic acid synthase</fullName>
    </alternativeName>
</protein>
<keyword evidence="15" id="KW-1185">Reference proteome</keyword>
<evidence type="ECO:0000256" key="3">
    <source>
        <dbReference type="ARBA" id="ARBA00005970"/>
    </source>
</evidence>
<evidence type="ECO:0000256" key="7">
    <source>
        <dbReference type="ARBA" id="ARBA00022962"/>
    </source>
</evidence>
<dbReference type="PANTHER" id="PTHR11236">
    <property type="entry name" value="AMINOBENZOATE/ANTHRANILATE SYNTHASE"/>
    <property type="match status" value="1"/>
</dbReference>
<evidence type="ECO:0000256" key="10">
    <source>
        <dbReference type="SAM" id="MobiDB-lite"/>
    </source>
</evidence>
<dbReference type="Pfam" id="PF00117">
    <property type="entry name" value="GATase"/>
    <property type="match status" value="1"/>
</dbReference>
<evidence type="ECO:0000313" key="15">
    <source>
        <dbReference type="Proteomes" id="UP000016924"/>
    </source>
</evidence>